<organism evidence="7 8">
    <name type="scientific">Kinneretia aquatilis</name>
    <dbReference type="NCBI Taxonomy" id="2070761"/>
    <lineage>
        <taxon>Bacteria</taxon>
        <taxon>Pseudomonadati</taxon>
        <taxon>Pseudomonadota</taxon>
        <taxon>Betaproteobacteria</taxon>
        <taxon>Burkholderiales</taxon>
        <taxon>Sphaerotilaceae</taxon>
        <taxon>Roseateles</taxon>
    </lineage>
</organism>
<reference evidence="7 8" key="1">
    <citation type="submission" date="2018-01" db="EMBL/GenBank/DDBJ databases">
        <title>Draft genome sequence of Paucibacter aquatile CR182 isolated from freshwater of the Nakdong River.</title>
        <authorList>
            <person name="Choi A."/>
            <person name="Chung E.J."/>
        </authorList>
    </citation>
    <scope>NUCLEOTIDE SEQUENCE [LARGE SCALE GENOMIC DNA]</scope>
    <source>
        <strain evidence="7 8">CR182</strain>
    </source>
</reference>
<evidence type="ECO:0000256" key="5">
    <source>
        <dbReference type="SAM" id="MobiDB-lite"/>
    </source>
</evidence>
<evidence type="ECO:0000256" key="4">
    <source>
        <dbReference type="ARBA" id="ARBA00022833"/>
    </source>
</evidence>
<dbReference type="PANTHER" id="PTHR15162:SF7">
    <property type="entry name" value="SUCCINYLGLUTAMATE DESUCCINYLASE"/>
    <property type="match status" value="1"/>
</dbReference>
<dbReference type="OrthoDB" id="6794856at2"/>
<dbReference type="EMBL" id="POSP01000003">
    <property type="protein sequence ID" value="PND39711.1"/>
    <property type="molecule type" value="Genomic_DNA"/>
</dbReference>
<sequence>MSAPTAAPPAAPASDTPVELNPPDIRPYRHGSGASGVDYVHVLDSGRPGPTVMVQALTHGNELCGAIALDWLFQQGMGRTLQPLQGRLILSFGNVEAYARFSPADPHAARCVDEDLNRVWSDEQLFGARDSLELRRARALRPFVDSADHLFDIHSMQDACRPLMVCGLLDKGAAFARELGMPGELLIDTGHPSGLRMRDRGGFGDPASPKNALLIECGQHWEQRSAEVAVDGLVRFLRLTGMVSADWAEPRLRLPLPERQRTIRVDEAITAISRDFHFTLPGPVRGLDIIPEAGTAFARDGDTVFKTRYANTVLVMPSLKHGLPGNTMVRLGRVES</sequence>
<dbReference type="Gene3D" id="3.40.630.10">
    <property type="entry name" value="Zn peptidases"/>
    <property type="match status" value="1"/>
</dbReference>
<dbReference type="RefSeq" id="WP_102769617.1">
    <property type="nucleotide sequence ID" value="NZ_POSP01000003.1"/>
</dbReference>
<name>A0A2N8L1X6_9BURK</name>
<dbReference type="InterPro" id="IPR055438">
    <property type="entry name" value="AstE_AspA_cat"/>
</dbReference>
<evidence type="ECO:0000256" key="3">
    <source>
        <dbReference type="ARBA" id="ARBA00022801"/>
    </source>
</evidence>
<dbReference type="SUPFAM" id="SSF53187">
    <property type="entry name" value="Zn-dependent exopeptidases"/>
    <property type="match status" value="1"/>
</dbReference>
<dbReference type="Pfam" id="PF24827">
    <property type="entry name" value="AstE_AspA_cat"/>
    <property type="match status" value="1"/>
</dbReference>
<feature type="region of interest" description="Disordered" evidence="5">
    <location>
        <begin position="1"/>
        <end position="23"/>
    </location>
</feature>
<dbReference type="AlphaFoldDB" id="A0A2N8L1X6"/>
<keyword evidence="4" id="KW-0862">Zinc</keyword>
<keyword evidence="8" id="KW-1185">Reference proteome</keyword>
<evidence type="ECO:0000256" key="1">
    <source>
        <dbReference type="ARBA" id="ARBA00001947"/>
    </source>
</evidence>
<dbReference type="PANTHER" id="PTHR15162">
    <property type="entry name" value="ASPARTOACYLASE"/>
    <property type="match status" value="1"/>
</dbReference>
<dbReference type="InterPro" id="IPR050178">
    <property type="entry name" value="AspA/AstE_fam"/>
</dbReference>
<comment type="caution">
    <text evidence="7">The sequence shown here is derived from an EMBL/GenBank/DDBJ whole genome shotgun (WGS) entry which is preliminary data.</text>
</comment>
<protein>
    <submittedName>
        <fullName evidence="7">Succinylglutamate desuccinylase</fullName>
    </submittedName>
</protein>
<comment type="cofactor">
    <cofactor evidence="1">
        <name>Zn(2+)</name>
        <dbReference type="ChEBI" id="CHEBI:29105"/>
    </cofactor>
</comment>
<feature type="domain" description="Succinylglutamate desuccinylase/Aspartoacylase catalytic" evidence="6">
    <location>
        <begin position="48"/>
        <end position="194"/>
    </location>
</feature>
<accession>A0A2N8L1X6</accession>
<proteinExistence type="predicted"/>
<keyword evidence="3" id="KW-0378">Hydrolase</keyword>
<feature type="compositionally biased region" description="Pro residues" evidence="5">
    <location>
        <begin position="1"/>
        <end position="11"/>
    </location>
</feature>
<keyword evidence="2" id="KW-0479">Metal-binding</keyword>
<dbReference type="GO" id="GO:0005829">
    <property type="term" value="C:cytosol"/>
    <property type="evidence" value="ECO:0007669"/>
    <property type="project" value="TreeGrafter"/>
</dbReference>
<evidence type="ECO:0000313" key="7">
    <source>
        <dbReference type="EMBL" id="PND39711.1"/>
    </source>
</evidence>
<evidence type="ECO:0000313" key="8">
    <source>
        <dbReference type="Proteomes" id="UP000235916"/>
    </source>
</evidence>
<evidence type="ECO:0000256" key="2">
    <source>
        <dbReference type="ARBA" id="ARBA00022723"/>
    </source>
</evidence>
<dbReference type="Proteomes" id="UP000235916">
    <property type="component" value="Unassembled WGS sequence"/>
</dbReference>
<evidence type="ECO:0000259" key="6">
    <source>
        <dbReference type="Pfam" id="PF24827"/>
    </source>
</evidence>
<gene>
    <name evidence="7" type="ORF">C1O66_11820</name>
</gene>
<dbReference type="GO" id="GO:0016788">
    <property type="term" value="F:hydrolase activity, acting on ester bonds"/>
    <property type="evidence" value="ECO:0007669"/>
    <property type="project" value="InterPro"/>
</dbReference>
<dbReference type="GO" id="GO:0046872">
    <property type="term" value="F:metal ion binding"/>
    <property type="evidence" value="ECO:0007669"/>
    <property type="project" value="UniProtKB-KW"/>
</dbReference>